<sequence length="272" mass="29787">MDEKEAEVTTLVTGATGNVVRELVAAGEPVRALTRDPARARFPAGVQVVRGDLGRPEGLREALRGVERLHMITLHDGETAAASRSFAEIAAEAGVRRAAVVPGGGEEHVIDAIRAAGIECAHIEPWEYMVNTLWWADTIRAEGVVREPFPWFRSSMVHEADIAAVAAAALLREGHEDRVYQVTGPEAITREQAVRTIGEVLGREIRFVELTREQAREEWAAAGTPPEAADWLLDVREDGEGMDLVTSDVEELTGRPARGYARWVADHADDFR</sequence>
<dbReference type="Gene3D" id="3.40.50.720">
    <property type="entry name" value="NAD(P)-binding Rossmann-like Domain"/>
    <property type="match status" value="1"/>
</dbReference>
<dbReference type="Pfam" id="PF13460">
    <property type="entry name" value="NAD_binding_10"/>
    <property type="match status" value="1"/>
</dbReference>
<dbReference type="InterPro" id="IPR016040">
    <property type="entry name" value="NAD(P)-bd_dom"/>
</dbReference>
<organism evidence="2 3">
    <name type="scientific">Nocardiopsis composta</name>
    <dbReference type="NCBI Taxonomy" id="157465"/>
    <lineage>
        <taxon>Bacteria</taxon>
        <taxon>Bacillati</taxon>
        <taxon>Actinomycetota</taxon>
        <taxon>Actinomycetes</taxon>
        <taxon>Streptosporangiales</taxon>
        <taxon>Nocardiopsidaceae</taxon>
        <taxon>Nocardiopsis</taxon>
    </lineage>
</organism>
<dbReference type="RefSeq" id="WP_221331434.1">
    <property type="nucleotide sequence ID" value="NZ_JACHDB010000001.1"/>
</dbReference>
<reference evidence="2 3" key="1">
    <citation type="submission" date="2020-08" db="EMBL/GenBank/DDBJ databases">
        <title>Sequencing the genomes of 1000 actinobacteria strains.</title>
        <authorList>
            <person name="Klenk H.-P."/>
        </authorList>
    </citation>
    <scope>NUCLEOTIDE SEQUENCE [LARGE SCALE GENOMIC DNA]</scope>
    <source>
        <strain evidence="2 3">DSM 44551</strain>
    </source>
</reference>
<name>A0A7W8QHI6_9ACTN</name>
<feature type="domain" description="NAD(P)-binding" evidence="1">
    <location>
        <begin position="14"/>
        <end position="103"/>
    </location>
</feature>
<evidence type="ECO:0000313" key="3">
    <source>
        <dbReference type="Proteomes" id="UP000572635"/>
    </source>
</evidence>
<accession>A0A7W8QHI6</accession>
<evidence type="ECO:0000259" key="1">
    <source>
        <dbReference type="Pfam" id="PF13460"/>
    </source>
</evidence>
<dbReference type="SUPFAM" id="SSF51735">
    <property type="entry name" value="NAD(P)-binding Rossmann-fold domains"/>
    <property type="match status" value="1"/>
</dbReference>
<protein>
    <submittedName>
        <fullName evidence="2">Uncharacterized protein YbjT (DUF2867 family)</fullName>
    </submittedName>
</protein>
<dbReference type="Proteomes" id="UP000572635">
    <property type="component" value="Unassembled WGS sequence"/>
</dbReference>
<dbReference type="PANTHER" id="PTHR43162">
    <property type="match status" value="1"/>
</dbReference>
<evidence type="ECO:0000313" key="2">
    <source>
        <dbReference type="EMBL" id="MBB5430573.1"/>
    </source>
</evidence>
<comment type="caution">
    <text evidence="2">The sequence shown here is derived from an EMBL/GenBank/DDBJ whole genome shotgun (WGS) entry which is preliminary data.</text>
</comment>
<gene>
    <name evidence="2" type="ORF">HDA36_000657</name>
</gene>
<dbReference type="Gene3D" id="3.90.25.10">
    <property type="entry name" value="UDP-galactose 4-epimerase, domain 1"/>
    <property type="match status" value="1"/>
</dbReference>
<dbReference type="AlphaFoldDB" id="A0A7W8QHI6"/>
<dbReference type="InterPro" id="IPR036291">
    <property type="entry name" value="NAD(P)-bd_dom_sf"/>
</dbReference>
<dbReference type="PANTHER" id="PTHR43162:SF1">
    <property type="entry name" value="PRESTALK A DIFFERENTIATION PROTEIN A"/>
    <property type="match status" value="1"/>
</dbReference>
<proteinExistence type="predicted"/>
<dbReference type="EMBL" id="JACHDB010000001">
    <property type="protein sequence ID" value="MBB5430573.1"/>
    <property type="molecule type" value="Genomic_DNA"/>
</dbReference>
<keyword evidence="3" id="KW-1185">Reference proteome</keyword>
<dbReference type="InterPro" id="IPR051604">
    <property type="entry name" value="Ergot_Alk_Oxidoreductase"/>
</dbReference>